<protein>
    <submittedName>
        <fullName evidence="5">Ankyrin</fullName>
    </submittedName>
</protein>
<dbReference type="GO" id="GO:0004842">
    <property type="term" value="F:ubiquitin-protein transferase activity"/>
    <property type="evidence" value="ECO:0007669"/>
    <property type="project" value="TreeGrafter"/>
</dbReference>
<dbReference type="PROSITE" id="PS50297">
    <property type="entry name" value="ANK_REP_REGION"/>
    <property type="match status" value="2"/>
</dbReference>
<keyword evidence="6" id="KW-1185">Reference proteome</keyword>
<gene>
    <name evidence="5" type="ORF">SCHPADRAFT_865398</name>
</gene>
<dbReference type="Proteomes" id="UP000053477">
    <property type="component" value="Unassembled WGS sequence"/>
</dbReference>
<dbReference type="SMART" id="SM00248">
    <property type="entry name" value="ANK"/>
    <property type="match status" value="2"/>
</dbReference>
<feature type="region of interest" description="Disordered" evidence="4">
    <location>
        <begin position="1"/>
        <end position="30"/>
    </location>
</feature>
<dbReference type="OrthoDB" id="366390at2759"/>
<evidence type="ECO:0000256" key="2">
    <source>
        <dbReference type="ARBA" id="ARBA00023043"/>
    </source>
</evidence>
<name>A0A0H2S4P5_9AGAM</name>
<keyword evidence="1" id="KW-0677">Repeat</keyword>
<organism evidence="5 6">
    <name type="scientific">Schizopora paradoxa</name>
    <dbReference type="NCBI Taxonomy" id="27342"/>
    <lineage>
        <taxon>Eukaryota</taxon>
        <taxon>Fungi</taxon>
        <taxon>Dikarya</taxon>
        <taxon>Basidiomycota</taxon>
        <taxon>Agaricomycotina</taxon>
        <taxon>Agaricomycetes</taxon>
        <taxon>Hymenochaetales</taxon>
        <taxon>Schizoporaceae</taxon>
        <taxon>Schizopora</taxon>
    </lineage>
</organism>
<evidence type="ECO:0000313" key="5">
    <source>
        <dbReference type="EMBL" id="KLO19167.1"/>
    </source>
</evidence>
<dbReference type="Pfam" id="PF12796">
    <property type="entry name" value="Ank_2"/>
    <property type="match status" value="1"/>
</dbReference>
<dbReference type="Gene3D" id="1.25.40.20">
    <property type="entry name" value="Ankyrin repeat-containing domain"/>
    <property type="match status" value="1"/>
</dbReference>
<dbReference type="InterPro" id="IPR002110">
    <property type="entry name" value="Ankyrin_rpt"/>
</dbReference>
<evidence type="ECO:0000313" key="6">
    <source>
        <dbReference type="Proteomes" id="UP000053477"/>
    </source>
</evidence>
<feature type="repeat" description="ANK" evidence="3">
    <location>
        <begin position="104"/>
        <end position="130"/>
    </location>
</feature>
<evidence type="ECO:0000256" key="3">
    <source>
        <dbReference type="PROSITE-ProRule" id="PRU00023"/>
    </source>
</evidence>
<accession>A0A0H2S4P5</accession>
<evidence type="ECO:0000256" key="1">
    <source>
        <dbReference type="ARBA" id="ARBA00022737"/>
    </source>
</evidence>
<keyword evidence="2 3" id="KW-0040">ANK repeat</keyword>
<dbReference type="PANTHER" id="PTHR24171">
    <property type="entry name" value="ANKYRIN REPEAT DOMAIN-CONTAINING PROTEIN 39-RELATED"/>
    <property type="match status" value="1"/>
</dbReference>
<dbReference type="AlphaFoldDB" id="A0A0H2S4P5"/>
<dbReference type="GO" id="GO:0085020">
    <property type="term" value="P:protein K6-linked ubiquitination"/>
    <property type="evidence" value="ECO:0007669"/>
    <property type="project" value="TreeGrafter"/>
</dbReference>
<reference evidence="5 6" key="1">
    <citation type="submission" date="2015-04" db="EMBL/GenBank/DDBJ databases">
        <title>Complete genome sequence of Schizopora paradoxa KUC8140, a cosmopolitan wood degrader in East Asia.</title>
        <authorList>
            <consortium name="DOE Joint Genome Institute"/>
            <person name="Min B."/>
            <person name="Park H."/>
            <person name="Jang Y."/>
            <person name="Kim J.-J."/>
            <person name="Kim K.H."/>
            <person name="Pangilinan J."/>
            <person name="Lipzen A."/>
            <person name="Riley R."/>
            <person name="Grigoriev I.V."/>
            <person name="Spatafora J.W."/>
            <person name="Choi I.-G."/>
        </authorList>
    </citation>
    <scope>NUCLEOTIDE SEQUENCE [LARGE SCALE GENOMIC DNA]</scope>
    <source>
        <strain evidence="5 6">KUC8140</strain>
    </source>
</reference>
<feature type="repeat" description="ANK" evidence="3">
    <location>
        <begin position="71"/>
        <end position="103"/>
    </location>
</feature>
<dbReference type="InParanoid" id="A0A0H2S4P5"/>
<dbReference type="STRING" id="27342.A0A0H2S4P5"/>
<dbReference type="InterPro" id="IPR036770">
    <property type="entry name" value="Ankyrin_rpt-contain_sf"/>
</dbReference>
<dbReference type="PROSITE" id="PS50088">
    <property type="entry name" value="ANK_REPEAT"/>
    <property type="match status" value="2"/>
</dbReference>
<proteinExistence type="predicted"/>
<dbReference type="PANTHER" id="PTHR24171:SF8">
    <property type="entry name" value="BRCA1-ASSOCIATED RING DOMAIN PROTEIN 1"/>
    <property type="match status" value="1"/>
</dbReference>
<evidence type="ECO:0000256" key="4">
    <source>
        <dbReference type="SAM" id="MobiDB-lite"/>
    </source>
</evidence>
<sequence length="178" mass="18632">MSTNPPESGQSAANSTPATSNDVPKPNSVSELPQETLNFAAKCFDLARNGDEATLKPHLDAGLPANLTNSKGNTLLMLGAYNGHISLVRMLLAKGADPDVCNDLGQSPLAGAIFKNEEEVVRALIDAGADPRKGTPNAIECARVFKKEEWLTLLGATAEERTKELGNINVGPPPMAGG</sequence>
<dbReference type="SUPFAM" id="SSF48403">
    <property type="entry name" value="Ankyrin repeat"/>
    <property type="match status" value="1"/>
</dbReference>
<dbReference type="EMBL" id="KQ085888">
    <property type="protein sequence ID" value="KLO19167.1"/>
    <property type="molecule type" value="Genomic_DNA"/>
</dbReference>